<keyword evidence="3" id="KW-1185">Reference proteome</keyword>
<reference evidence="2 3" key="1">
    <citation type="submission" date="2019-11" db="EMBL/GenBank/DDBJ databases">
        <title>Whole genome sequence of Oryza granulata.</title>
        <authorList>
            <person name="Li W."/>
        </authorList>
    </citation>
    <scope>NUCLEOTIDE SEQUENCE [LARGE SCALE GENOMIC DNA]</scope>
    <source>
        <strain evidence="3">cv. Menghai</strain>
        <tissue evidence="2">Leaf</tissue>
    </source>
</reference>
<evidence type="ECO:0000313" key="2">
    <source>
        <dbReference type="EMBL" id="KAF0928469.1"/>
    </source>
</evidence>
<proteinExistence type="predicted"/>
<organism evidence="2 3">
    <name type="scientific">Oryza meyeriana var. granulata</name>
    <dbReference type="NCBI Taxonomy" id="110450"/>
    <lineage>
        <taxon>Eukaryota</taxon>
        <taxon>Viridiplantae</taxon>
        <taxon>Streptophyta</taxon>
        <taxon>Embryophyta</taxon>
        <taxon>Tracheophyta</taxon>
        <taxon>Spermatophyta</taxon>
        <taxon>Magnoliopsida</taxon>
        <taxon>Liliopsida</taxon>
        <taxon>Poales</taxon>
        <taxon>Poaceae</taxon>
        <taxon>BOP clade</taxon>
        <taxon>Oryzoideae</taxon>
        <taxon>Oryzeae</taxon>
        <taxon>Oryzinae</taxon>
        <taxon>Oryza</taxon>
        <taxon>Oryza meyeriana</taxon>
    </lineage>
</organism>
<accession>A0A6G1EV41</accession>
<dbReference type="EMBL" id="SPHZ02000002">
    <property type="protein sequence ID" value="KAF0928469.1"/>
    <property type="molecule type" value="Genomic_DNA"/>
</dbReference>
<evidence type="ECO:0000256" key="1">
    <source>
        <dbReference type="SAM" id="MobiDB-lite"/>
    </source>
</evidence>
<gene>
    <name evidence="2" type="ORF">E2562_004113</name>
</gene>
<name>A0A6G1EV41_9ORYZ</name>
<feature type="region of interest" description="Disordered" evidence="1">
    <location>
        <begin position="32"/>
        <end position="69"/>
    </location>
</feature>
<protein>
    <submittedName>
        <fullName evidence="2">Uncharacterized protein</fullName>
    </submittedName>
</protein>
<sequence length="69" mass="7892">MRFERGKESVGRHGIRRLVWRRGRQFLRPEVEEAPDRWASAPPVGDAERGARKRARCGKSPRARMGHGG</sequence>
<dbReference type="AlphaFoldDB" id="A0A6G1EV41"/>
<comment type="caution">
    <text evidence="2">The sequence shown here is derived from an EMBL/GenBank/DDBJ whole genome shotgun (WGS) entry which is preliminary data.</text>
</comment>
<feature type="compositionally biased region" description="Basic residues" evidence="1">
    <location>
        <begin position="51"/>
        <end position="69"/>
    </location>
</feature>
<dbReference type="Proteomes" id="UP000479710">
    <property type="component" value="Unassembled WGS sequence"/>
</dbReference>
<evidence type="ECO:0000313" key="3">
    <source>
        <dbReference type="Proteomes" id="UP000479710"/>
    </source>
</evidence>